<dbReference type="PANTHER" id="PTHR30006:SF2">
    <property type="entry name" value="ABC TRANSPORTER SUBSTRATE-BINDING PROTEIN"/>
    <property type="match status" value="1"/>
</dbReference>
<protein>
    <recommendedName>
        <fullName evidence="4">ABC transporter substrate-binding protein</fullName>
    </recommendedName>
</protein>
<dbReference type="Pfam" id="PF13416">
    <property type="entry name" value="SBP_bac_8"/>
    <property type="match status" value="1"/>
</dbReference>
<dbReference type="Gene3D" id="3.40.190.10">
    <property type="entry name" value="Periplasmic binding protein-like II"/>
    <property type="match status" value="2"/>
</dbReference>
<keyword evidence="1" id="KW-0732">Signal</keyword>
<dbReference type="EMBL" id="CP012559">
    <property type="protein sequence ID" value="ALB30163.1"/>
    <property type="molecule type" value="Genomic_DNA"/>
</dbReference>
<dbReference type="GO" id="GO:0030288">
    <property type="term" value="C:outer membrane-bounded periplasmic space"/>
    <property type="evidence" value="ECO:0007669"/>
    <property type="project" value="TreeGrafter"/>
</dbReference>
<dbReference type="GO" id="GO:0030975">
    <property type="term" value="F:thiamine binding"/>
    <property type="evidence" value="ECO:0007669"/>
    <property type="project" value="TreeGrafter"/>
</dbReference>
<dbReference type="PANTHER" id="PTHR30006">
    <property type="entry name" value="THIAMINE-BINDING PERIPLASMIC PROTEIN-RELATED"/>
    <property type="match status" value="1"/>
</dbReference>
<evidence type="ECO:0000313" key="3">
    <source>
        <dbReference type="Proteomes" id="UP000061546"/>
    </source>
</evidence>
<name>A0A0K2LG48_9LACO</name>
<dbReference type="KEGG" id="lhi:JP39_06160"/>
<reference evidence="2 3" key="1">
    <citation type="submission" date="2015-08" db="EMBL/GenBank/DDBJ databases">
        <title>Genomic sequence of Lactobacillus heilongjiangensis DSM 28069, isolated from Chinese traditional pickle.</title>
        <authorList>
            <person name="Jiang X."/>
            <person name="Zheng B."/>
            <person name="Cheng H."/>
        </authorList>
    </citation>
    <scope>NUCLEOTIDE SEQUENCE [LARGE SCALE GENOMIC DNA]</scope>
    <source>
        <strain evidence="2 3">DSM 28069</strain>
    </source>
</reference>
<dbReference type="Proteomes" id="UP000061546">
    <property type="component" value="Chromosome"/>
</dbReference>
<evidence type="ECO:0000256" key="1">
    <source>
        <dbReference type="ARBA" id="ARBA00022729"/>
    </source>
</evidence>
<dbReference type="GO" id="GO:0030976">
    <property type="term" value="F:thiamine pyrophosphate binding"/>
    <property type="evidence" value="ECO:0007669"/>
    <property type="project" value="TreeGrafter"/>
</dbReference>
<accession>A0A0K2LG48</accession>
<sequence>MFFVSALFLGILAGCGANKTSQSASKNTSKGEKNEKVVVYSNSVSNGRGDFLKEEAKKKGFKLEVVDLGGNDLFNRLIAEKDAPVADVTFGMNQMMFTTLKKKGMLSAYSPKWLDKVDKKLIDKDSKFSPLSEQRVFMIYNSEKIKKNKVIKSWKDLYTTSSLKGKYIVPTNLGGATANAVVYTQLMNHKDKDGKLGISNKGWNELDKFFKNGAILSEGQTEVAALANGDVDYSYTFLSNIPVVEQKLGVKLGIVNPPYGVPQTVEQVGILKKKHVSASAKKFVDWLGTAEFQGKWAEKFGTAPVNKDAQSSMNKRVKEVMKETTPQNLDYEFVNDHLAKWDENIELNILK</sequence>
<dbReference type="GO" id="GO:0015888">
    <property type="term" value="P:thiamine transport"/>
    <property type="evidence" value="ECO:0007669"/>
    <property type="project" value="TreeGrafter"/>
</dbReference>
<gene>
    <name evidence="2" type="ORF">JP39_06160</name>
</gene>
<evidence type="ECO:0008006" key="4">
    <source>
        <dbReference type="Google" id="ProtNLM"/>
    </source>
</evidence>
<dbReference type="InterPro" id="IPR006059">
    <property type="entry name" value="SBP"/>
</dbReference>
<evidence type="ECO:0000313" key="2">
    <source>
        <dbReference type="EMBL" id="ALB30163.1"/>
    </source>
</evidence>
<dbReference type="AlphaFoldDB" id="A0A0K2LG48"/>
<dbReference type="SUPFAM" id="SSF53850">
    <property type="entry name" value="Periplasmic binding protein-like II"/>
    <property type="match status" value="1"/>
</dbReference>
<dbReference type="STRING" id="1074467.JP39_06160"/>
<keyword evidence="3" id="KW-1185">Reference proteome</keyword>
<organism evidence="2 3">
    <name type="scientific">Companilactobacillus heilongjiangensis</name>
    <dbReference type="NCBI Taxonomy" id="1074467"/>
    <lineage>
        <taxon>Bacteria</taxon>
        <taxon>Bacillati</taxon>
        <taxon>Bacillota</taxon>
        <taxon>Bacilli</taxon>
        <taxon>Lactobacillales</taxon>
        <taxon>Lactobacillaceae</taxon>
        <taxon>Companilactobacillus</taxon>
    </lineage>
</organism>
<proteinExistence type="predicted"/>